<evidence type="ECO:0000256" key="2">
    <source>
        <dbReference type="SAM" id="SignalP"/>
    </source>
</evidence>
<reference evidence="3 4" key="2">
    <citation type="journal article" date="2010" name="Nucleic Acids Res.">
        <title>BeetleBase in 2010: revisions to provide comprehensive genomic information for Tribolium castaneum.</title>
        <authorList>
            <person name="Kim H.S."/>
            <person name="Murphy T."/>
            <person name="Xia J."/>
            <person name="Caragea D."/>
            <person name="Park Y."/>
            <person name="Beeman R.W."/>
            <person name="Lorenzen M.D."/>
            <person name="Butcher S."/>
            <person name="Manak J.R."/>
            <person name="Brown S.J."/>
        </authorList>
    </citation>
    <scope>GENOME REANNOTATION</scope>
    <source>
        <strain evidence="3 4">Georgia GA2</strain>
    </source>
</reference>
<evidence type="ECO:0000256" key="1">
    <source>
        <dbReference type="SAM" id="MobiDB-lite"/>
    </source>
</evidence>
<keyword evidence="4" id="KW-1185">Reference proteome</keyword>
<proteinExistence type="predicted"/>
<feature type="signal peptide" evidence="2">
    <location>
        <begin position="1"/>
        <end position="19"/>
    </location>
</feature>
<dbReference type="EMBL" id="KQ971357">
    <property type="protein sequence ID" value="EFA08412.2"/>
    <property type="molecule type" value="Genomic_DNA"/>
</dbReference>
<evidence type="ECO:0000313" key="3">
    <source>
        <dbReference type="EMBL" id="EFA08412.2"/>
    </source>
</evidence>
<dbReference type="AlphaFoldDB" id="D6WYQ2"/>
<name>D6WYQ2_TRICA</name>
<sequence length="148" mass="16755">MKTQSVIFVLALLGACSWARPPKHVKPRPHDHSKCHYVLLTEDEDDSSSDSDDFPDNEVPIVATEFPPNHIYDPFLDTEVPDGPYFNPNRIVDFIGIKHRFSNESNLAFPPYVNTGKRRKAIKKNKKKIVKKHKKNSKTGKKSLGSAS</sequence>
<feature type="compositionally biased region" description="Basic residues" evidence="1">
    <location>
        <begin position="117"/>
        <end position="141"/>
    </location>
</feature>
<dbReference type="Proteomes" id="UP000007266">
    <property type="component" value="Linkage group 8"/>
</dbReference>
<feature type="chain" id="PRO_5007310910" evidence="2">
    <location>
        <begin position="20"/>
        <end position="148"/>
    </location>
</feature>
<dbReference type="OrthoDB" id="6782689at2759"/>
<accession>D6WYQ2</accession>
<organism evidence="3 4">
    <name type="scientific">Tribolium castaneum</name>
    <name type="common">Red flour beetle</name>
    <dbReference type="NCBI Taxonomy" id="7070"/>
    <lineage>
        <taxon>Eukaryota</taxon>
        <taxon>Metazoa</taxon>
        <taxon>Ecdysozoa</taxon>
        <taxon>Arthropoda</taxon>
        <taxon>Hexapoda</taxon>
        <taxon>Insecta</taxon>
        <taxon>Pterygota</taxon>
        <taxon>Neoptera</taxon>
        <taxon>Endopterygota</taxon>
        <taxon>Coleoptera</taxon>
        <taxon>Polyphaga</taxon>
        <taxon>Cucujiformia</taxon>
        <taxon>Tenebrionidae</taxon>
        <taxon>Tenebrionidae incertae sedis</taxon>
        <taxon>Tribolium</taxon>
    </lineage>
</organism>
<dbReference type="HOGENOM" id="CLU_2064471_0_0_1"/>
<dbReference type="InParanoid" id="D6WYQ2"/>
<keyword evidence="2" id="KW-0732">Signal</keyword>
<gene>
    <name evidence="3" type="primary">AUGUSTUS-3.0.2_06059</name>
    <name evidence="3" type="ORF">TcasGA2_TC006059</name>
</gene>
<dbReference type="PROSITE" id="PS51257">
    <property type="entry name" value="PROKAR_LIPOPROTEIN"/>
    <property type="match status" value="1"/>
</dbReference>
<evidence type="ECO:0000313" key="4">
    <source>
        <dbReference type="Proteomes" id="UP000007266"/>
    </source>
</evidence>
<reference evidence="3 4" key="1">
    <citation type="journal article" date="2008" name="Nature">
        <title>The genome of the model beetle and pest Tribolium castaneum.</title>
        <authorList>
            <consortium name="Tribolium Genome Sequencing Consortium"/>
            <person name="Richards S."/>
            <person name="Gibbs R.A."/>
            <person name="Weinstock G.M."/>
            <person name="Brown S.J."/>
            <person name="Denell R."/>
            <person name="Beeman R.W."/>
            <person name="Gibbs R."/>
            <person name="Beeman R.W."/>
            <person name="Brown S.J."/>
            <person name="Bucher G."/>
            <person name="Friedrich M."/>
            <person name="Grimmelikhuijzen C.J."/>
            <person name="Klingler M."/>
            <person name="Lorenzen M."/>
            <person name="Richards S."/>
            <person name="Roth S."/>
            <person name="Schroder R."/>
            <person name="Tautz D."/>
            <person name="Zdobnov E.M."/>
            <person name="Muzny D."/>
            <person name="Gibbs R.A."/>
            <person name="Weinstock G.M."/>
            <person name="Attaway T."/>
            <person name="Bell S."/>
            <person name="Buhay C.J."/>
            <person name="Chandrabose M.N."/>
            <person name="Chavez D."/>
            <person name="Clerk-Blankenburg K.P."/>
            <person name="Cree A."/>
            <person name="Dao M."/>
            <person name="Davis C."/>
            <person name="Chacko J."/>
            <person name="Dinh H."/>
            <person name="Dugan-Rocha S."/>
            <person name="Fowler G."/>
            <person name="Garner T.T."/>
            <person name="Garnes J."/>
            <person name="Gnirke A."/>
            <person name="Hawes A."/>
            <person name="Hernandez J."/>
            <person name="Hines S."/>
            <person name="Holder M."/>
            <person name="Hume J."/>
            <person name="Jhangiani S.N."/>
            <person name="Joshi V."/>
            <person name="Khan Z.M."/>
            <person name="Jackson L."/>
            <person name="Kovar C."/>
            <person name="Kowis A."/>
            <person name="Lee S."/>
            <person name="Lewis L.R."/>
            <person name="Margolis J."/>
            <person name="Morgan M."/>
            <person name="Nazareth L.V."/>
            <person name="Nguyen N."/>
            <person name="Okwuonu G."/>
            <person name="Parker D."/>
            <person name="Richards S."/>
            <person name="Ruiz S.J."/>
            <person name="Santibanez J."/>
            <person name="Savard J."/>
            <person name="Scherer S.E."/>
            <person name="Schneider B."/>
            <person name="Sodergren E."/>
            <person name="Tautz D."/>
            <person name="Vattahil S."/>
            <person name="Villasana D."/>
            <person name="White C.S."/>
            <person name="Wright R."/>
            <person name="Park Y."/>
            <person name="Beeman R.W."/>
            <person name="Lord J."/>
            <person name="Oppert B."/>
            <person name="Lorenzen M."/>
            <person name="Brown S."/>
            <person name="Wang L."/>
            <person name="Savard J."/>
            <person name="Tautz D."/>
            <person name="Richards S."/>
            <person name="Weinstock G."/>
            <person name="Gibbs R.A."/>
            <person name="Liu Y."/>
            <person name="Worley K."/>
            <person name="Weinstock G."/>
            <person name="Elsik C.G."/>
            <person name="Reese J.T."/>
            <person name="Elhaik E."/>
            <person name="Landan G."/>
            <person name="Graur D."/>
            <person name="Arensburger P."/>
            <person name="Atkinson P."/>
            <person name="Beeman R.W."/>
            <person name="Beidler J."/>
            <person name="Brown S.J."/>
            <person name="Demuth J.P."/>
            <person name="Drury D.W."/>
            <person name="Du Y.Z."/>
            <person name="Fujiwara H."/>
            <person name="Lorenzen M."/>
            <person name="Maselli V."/>
            <person name="Osanai M."/>
            <person name="Park Y."/>
            <person name="Robertson H.M."/>
            <person name="Tu Z."/>
            <person name="Wang J.J."/>
            <person name="Wang S."/>
            <person name="Richards S."/>
            <person name="Song H."/>
            <person name="Zhang L."/>
            <person name="Sodergren E."/>
            <person name="Werner D."/>
            <person name="Stanke M."/>
            <person name="Morgenstern B."/>
            <person name="Solovyev V."/>
            <person name="Kosarev P."/>
            <person name="Brown G."/>
            <person name="Chen H.C."/>
            <person name="Ermolaeva O."/>
            <person name="Hlavina W."/>
            <person name="Kapustin Y."/>
            <person name="Kiryutin B."/>
            <person name="Kitts P."/>
            <person name="Maglott D."/>
            <person name="Pruitt K."/>
            <person name="Sapojnikov V."/>
            <person name="Souvorov A."/>
            <person name="Mackey A.J."/>
            <person name="Waterhouse R.M."/>
            <person name="Wyder S."/>
            <person name="Zdobnov E.M."/>
            <person name="Zdobnov E.M."/>
            <person name="Wyder S."/>
            <person name="Kriventseva E.V."/>
            <person name="Kadowaki T."/>
            <person name="Bork P."/>
            <person name="Aranda M."/>
            <person name="Bao R."/>
            <person name="Beermann A."/>
            <person name="Berns N."/>
            <person name="Bolognesi R."/>
            <person name="Bonneton F."/>
            <person name="Bopp D."/>
            <person name="Brown S.J."/>
            <person name="Bucher G."/>
            <person name="Butts T."/>
            <person name="Chaumot A."/>
            <person name="Denell R.E."/>
            <person name="Ferrier D.E."/>
            <person name="Friedrich M."/>
            <person name="Gordon C.M."/>
            <person name="Jindra M."/>
            <person name="Klingler M."/>
            <person name="Lan Q."/>
            <person name="Lattorff H.M."/>
            <person name="Laudet V."/>
            <person name="von Levetsow C."/>
            <person name="Liu Z."/>
            <person name="Lutz R."/>
            <person name="Lynch J.A."/>
            <person name="da Fonseca R.N."/>
            <person name="Posnien N."/>
            <person name="Reuter R."/>
            <person name="Roth S."/>
            <person name="Savard J."/>
            <person name="Schinko J.B."/>
            <person name="Schmitt C."/>
            <person name="Schoppmeier M."/>
            <person name="Schroder R."/>
            <person name="Shippy T.D."/>
            <person name="Simonnet F."/>
            <person name="Marques-Souza H."/>
            <person name="Tautz D."/>
            <person name="Tomoyasu Y."/>
            <person name="Trauner J."/>
            <person name="Van der Zee M."/>
            <person name="Vervoort M."/>
            <person name="Wittkopp N."/>
            <person name="Wimmer E.A."/>
            <person name="Yang X."/>
            <person name="Jones A.K."/>
            <person name="Sattelle D.B."/>
            <person name="Ebert P.R."/>
            <person name="Nelson D."/>
            <person name="Scott J.G."/>
            <person name="Beeman R.W."/>
            <person name="Muthukrishnan S."/>
            <person name="Kramer K.J."/>
            <person name="Arakane Y."/>
            <person name="Beeman R.W."/>
            <person name="Zhu Q."/>
            <person name="Hogenkamp D."/>
            <person name="Dixit R."/>
            <person name="Oppert B."/>
            <person name="Jiang H."/>
            <person name="Zou Z."/>
            <person name="Marshall J."/>
            <person name="Elpidina E."/>
            <person name="Vinokurov K."/>
            <person name="Oppert C."/>
            <person name="Zou Z."/>
            <person name="Evans J."/>
            <person name="Lu Z."/>
            <person name="Zhao P."/>
            <person name="Sumathipala N."/>
            <person name="Altincicek B."/>
            <person name="Vilcinskas A."/>
            <person name="Williams M."/>
            <person name="Hultmark D."/>
            <person name="Hetru C."/>
            <person name="Jiang H."/>
            <person name="Grimmelikhuijzen C.J."/>
            <person name="Hauser F."/>
            <person name="Cazzamali G."/>
            <person name="Williamson M."/>
            <person name="Park Y."/>
            <person name="Li B."/>
            <person name="Tanaka Y."/>
            <person name="Predel R."/>
            <person name="Neupert S."/>
            <person name="Schachtner J."/>
            <person name="Verleyen P."/>
            <person name="Raible F."/>
            <person name="Bork P."/>
            <person name="Friedrich M."/>
            <person name="Walden K.K."/>
            <person name="Robertson H.M."/>
            <person name="Angeli S."/>
            <person name="Foret S."/>
            <person name="Bucher G."/>
            <person name="Schuetz S."/>
            <person name="Maleszka R."/>
            <person name="Wimmer E.A."/>
            <person name="Beeman R.W."/>
            <person name="Lorenzen M."/>
            <person name="Tomoyasu Y."/>
            <person name="Miller S.C."/>
            <person name="Grossmann D."/>
            <person name="Bucher G."/>
        </authorList>
    </citation>
    <scope>NUCLEOTIDE SEQUENCE [LARGE SCALE GENOMIC DNA]</scope>
    <source>
        <strain evidence="3 4">Georgia GA2</strain>
    </source>
</reference>
<feature type="region of interest" description="Disordered" evidence="1">
    <location>
        <begin position="117"/>
        <end position="148"/>
    </location>
</feature>
<protein>
    <submittedName>
        <fullName evidence="3">Uncharacterized protein</fullName>
    </submittedName>
</protein>